<evidence type="ECO:0000256" key="2">
    <source>
        <dbReference type="PROSITE-ProRule" id="PRU00335"/>
    </source>
</evidence>
<dbReference type="PROSITE" id="PS50977">
    <property type="entry name" value="HTH_TETR_2"/>
    <property type="match status" value="2"/>
</dbReference>
<dbReference type="InterPro" id="IPR009057">
    <property type="entry name" value="Homeodomain-like_sf"/>
</dbReference>
<evidence type="ECO:0000313" key="5">
    <source>
        <dbReference type="Proteomes" id="UP001217325"/>
    </source>
</evidence>
<dbReference type="GO" id="GO:0000976">
    <property type="term" value="F:transcription cis-regulatory region binding"/>
    <property type="evidence" value="ECO:0007669"/>
    <property type="project" value="TreeGrafter"/>
</dbReference>
<dbReference type="Gene3D" id="1.10.357.10">
    <property type="entry name" value="Tetracycline Repressor, domain 2"/>
    <property type="match status" value="2"/>
</dbReference>
<feature type="domain" description="HTH tetR-type" evidence="3">
    <location>
        <begin position="209"/>
        <end position="269"/>
    </location>
</feature>
<dbReference type="PANTHER" id="PTHR30055:SF237">
    <property type="entry name" value="TRANSCRIPTIONAL REPRESSOR MCE3R"/>
    <property type="match status" value="1"/>
</dbReference>
<protein>
    <submittedName>
        <fullName evidence="4">TetR/AcrR family transcriptional regulator</fullName>
    </submittedName>
</protein>
<evidence type="ECO:0000256" key="1">
    <source>
        <dbReference type="ARBA" id="ARBA00023125"/>
    </source>
</evidence>
<sequence length="407" mass="44951">MPREREPMTAVRRPRDRKQQILTAASELFREHGYHNISVSDVTARVDITTSALYRHYRNKNSLLYHAVLAGIESLNESVGGATDLYTLLTTLSATSVERRGLPLLWQREARYLDDDQREMLRKKLRFSTSRISELVQAHRSDLSDSDSRLLAYSILAVFSSSSSHRISMPPRQMEALLFDLSARVSLSPIGSADPDVPAARTEVISIPVSRREQLLTAAIQLFDERGYRTVSNEDIGAACGTTGQNVYNHFDTKLDILSTAITRGFDRRDLAVRQALSQVGDSSQTLDILLGVHIAFALEDGHLIGLMATELAELPDNTRKACVQAQRDYLELWVRALSEVRPGLDATEAKFTVSAAMTLIGNAIRIGSVRRRADLADRLTEICIALMTETSDPAASLVDAGVGATP</sequence>
<feature type="DNA-binding region" description="H-T-H motif" evidence="2">
    <location>
        <begin position="38"/>
        <end position="57"/>
    </location>
</feature>
<dbReference type="Proteomes" id="UP001217325">
    <property type="component" value="Unassembled WGS sequence"/>
</dbReference>
<keyword evidence="1 2" id="KW-0238">DNA-binding</keyword>
<proteinExistence type="predicted"/>
<dbReference type="RefSeq" id="WP_238565268.1">
    <property type="nucleotide sequence ID" value="NZ_CP054207.1"/>
</dbReference>
<evidence type="ECO:0000313" key="4">
    <source>
        <dbReference type="EMBL" id="MDE8646620.1"/>
    </source>
</evidence>
<dbReference type="SUPFAM" id="SSF46689">
    <property type="entry name" value="Homeodomain-like"/>
    <property type="match status" value="2"/>
</dbReference>
<dbReference type="SUPFAM" id="SSF48498">
    <property type="entry name" value="Tetracyclin repressor-like, C-terminal domain"/>
    <property type="match status" value="1"/>
</dbReference>
<dbReference type="PANTHER" id="PTHR30055">
    <property type="entry name" value="HTH-TYPE TRANSCRIPTIONAL REGULATOR RUTR"/>
    <property type="match status" value="1"/>
</dbReference>
<dbReference type="InterPro" id="IPR001647">
    <property type="entry name" value="HTH_TetR"/>
</dbReference>
<dbReference type="EMBL" id="JARDXE010000010">
    <property type="protein sequence ID" value="MDE8646620.1"/>
    <property type="molecule type" value="Genomic_DNA"/>
</dbReference>
<dbReference type="Gene3D" id="1.10.10.60">
    <property type="entry name" value="Homeodomain-like"/>
    <property type="match status" value="2"/>
</dbReference>
<evidence type="ECO:0000259" key="3">
    <source>
        <dbReference type="PROSITE" id="PS50977"/>
    </source>
</evidence>
<dbReference type="PRINTS" id="PR00455">
    <property type="entry name" value="HTHTETR"/>
</dbReference>
<gene>
    <name evidence="4" type="ORF">PXH69_16775</name>
</gene>
<dbReference type="AlphaFoldDB" id="A0AAW6LP18"/>
<dbReference type="InterPro" id="IPR050109">
    <property type="entry name" value="HTH-type_TetR-like_transc_reg"/>
</dbReference>
<organism evidence="4 5">
    <name type="scientific">Rhodococcus qingshengii</name>
    <dbReference type="NCBI Taxonomy" id="334542"/>
    <lineage>
        <taxon>Bacteria</taxon>
        <taxon>Bacillati</taxon>
        <taxon>Actinomycetota</taxon>
        <taxon>Actinomycetes</taxon>
        <taxon>Mycobacteriales</taxon>
        <taxon>Nocardiaceae</taxon>
        <taxon>Rhodococcus</taxon>
        <taxon>Rhodococcus erythropolis group</taxon>
    </lineage>
</organism>
<feature type="domain" description="HTH tetR-type" evidence="3">
    <location>
        <begin position="15"/>
        <end position="75"/>
    </location>
</feature>
<feature type="DNA-binding region" description="H-T-H motif" evidence="2">
    <location>
        <begin position="232"/>
        <end position="251"/>
    </location>
</feature>
<name>A0AAW6LP18_RHOSG</name>
<accession>A0AAW6LP18</accession>
<dbReference type="InterPro" id="IPR036271">
    <property type="entry name" value="Tet_transcr_reg_TetR-rel_C_sf"/>
</dbReference>
<dbReference type="GO" id="GO:0003700">
    <property type="term" value="F:DNA-binding transcription factor activity"/>
    <property type="evidence" value="ECO:0007669"/>
    <property type="project" value="TreeGrafter"/>
</dbReference>
<reference evidence="4" key="1">
    <citation type="submission" date="2023-02" db="EMBL/GenBank/DDBJ databases">
        <title>A novel hydrolase synthesized by Rhodococcus erythropolis HQ is responsible for the detoxification of Zearalenone.</title>
        <authorList>
            <person name="Hu J."/>
            <person name="Xu J."/>
        </authorList>
    </citation>
    <scope>NUCLEOTIDE SEQUENCE</scope>
    <source>
        <strain evidence="4">HQ</strain>
    </source>
</reference>
<dbReference type="Pfam" id="PF00440">
    <property type="entry name" value="TetR_N"/>
    <property type="match status" value="2"/>
</dbReference>
<comment type="caution">
    <text evidence="4">The sequence shown here is derived from an EMBL/GenBank/DDBJ whole genome shotgun (WGS) entry which is preliminary data.</text>
</comment>